<dbReference type="GO" id="GO:0008233">
    <property type="term" value="F:peptidase activity"/>
    <property type="evidence" value="ECO:0007669"/>
    <property type="project" value="UniProtKB-KW"/>
</dbReference>
<dbReference type="Proteomes" id="UP000598820">
    <property type="component" value="Unassembled WGS sequence"/>
</dbReference>
<proteinExistence type="predicted"/>
<gene>
    <name evidence="1" type="ORF">IC229_00205</name>
</gene>
<keyword evidence="1" id="KW-0378">Hydrolase</keyword>
<sequence length="306" mass="34522">MIRFNPCLFLVLFINCQSIFGQVTSAFIETKYTIPFQLTEYNNISVQAKLNQKDTINLMFHTAANAVSLTEEGVKKIKTITFAGADSVSSWGGGGNSSRFSKGNSLQLGALNWTNVSIWENKNSGPKTDGKFGIDLFAGQVIELDFDKNQLILYTSLPEKSKKFEKLKLYFEDDFMFIEANCKIENRSLTNRFLIHSGYSGALLFDDTFVSKNKIDENLEVISEKELKDSFGNSVKTKRAILPIFIIGHNELTDVPVGFFTGKIGNQKVSILGGDLLKRFNIIIDEKREYIYISPNKLRKSKYFSS</sequence>
<comment type="caution">
    <text evidence="1">The sequence shown here is derived from an EMBL/GenBank/DDBJ whole genome shotgun (WGS) entry which is preliminary data.</text>
</comment>
<keyword evidence="1" id="KW-0645">Protease</keyword>
<dbReference type="InterPro" id="IPR021109">
    <property type="entry name" value="Peptidase_aspartic_dom_sf"/>
</dbReference>
<accession>A0A926XT06</accession>
<keyword evidence="2" id="KW-1185">Reference proteome</keyword>
<dbReference type="GO" id="GO:0006508">
    <property type="term" value="P:proteolysis"/>
    <property type="evidence" value="ECO:0007669"/>
    <property type="project" value="UniProtKB-KW"/>
</dbReference>
<protein>
    <submittedName>
        <fullName evidence="1">Aspartyl protease family protein</fullName>
    </submittedName>
</protein>
<name>A0A926XT06_9BACT</name>
<dbReference type="AlphaFoldDB" id="A0A926XT06"/>
<organism evidence="1 2">
    <name type="scientific">Spirosoma profusum</name>
    <dbReference type="NCBI Taxonomy" id="2771354"/>
    <lineage>
        <taxon>Bacteria</taxon>
        <taxon>Pseudomonadati</taxon>
        <taxon>Bacteroidota</taxon>
        <taxon>Cytophagia</taxon>
        <taxon>Cytophagales</taxon>
        <taxon>Cytophagaceae</taxon>
        <taxon>Spirosoma</taxon>
    </lineage>
</organism>
<dbReference type="Gene3D" id="2.40.70.10">
    <property type="entry name" value="Acid Proteases"/>
    <property type="match status" value="2"/>
</dbReference>
<evidence type="ECO:0000313" key="2">
    <source>
        <dbReference type="Proteomes" id="UP000598820"/>
    </source>
</evidence>
<evidence type="ECO:0000313" key="1">
    <source>
        <dbReference type="EMBL" id="MBD2699039.1"/>
    </source>
</evidence>
<reference evidence="1" key="1">
    <citation type="submission" date="2020-09" db="EMBL/GenBank/DDBJ databases">
        <authorList>
            <person name="Kim M.K."/>
        </authorList>
    </citation>
    <scope>NUCLEOTIDE SEQUENCE</scope>
    <source>
        <strain evidence="1">BT702</strain>
    </source>
</reference>
<dbReference type="EMBL" id="JACWZY010000001">
    <property type="protein sequence ID" value="MBD2699039.1"/>
    <property type="molecule type" value="Genomic_DNA"/>
</dbReference>
<dbReference type="RefSeq" id="WP_190884904.1">
    <property type="nucleotide sequence ID" value="NZ_JACWZY010000001.1"/>
</dbReference>